<gene>
    <name evidence="1" type="ORF">PHYSODRAFT_331101</name>
</gene>
<keyword evidence="2" id="KW-1185">Reference proteome</keyword>
<dbReference type="Proteomes" id="UP000002640">
    <property type="component" value="Unassembled WGS sequence"/>
</dbReference>
<name>G4ZG17_PHYSP</name>
<dbReference type="GeneID" id="20646228"/>
<evidence type="ECO:0000313" key="2">
    <source>
        <dbReference type="Proteomes" id="UP000002640"/>
    </source>
</evidence>
<protein>
    <submittedName>
        <fullName evidence="1">Uncharacterized protein</fullName>
    </submittedName>
</protein>
<reference evidence="1 2" key="1">
    <citation type="journal article" date="2006" name="Science">
        <title>Phytophthora genome sequences uncover evolutionary origins and mechanisms of pathogenesis.</title>
        <authorList>
            <person name="Tyler B.M."/>
            <person name="Tripathy S."/>
            <person name="Zhang X."/>
            <person name="Dehal P."/>
            <person name="Jiang R.H."/>
            <person name="Aerts A."/>
            <person name="Arredondo F.D."/>
            <person name="Baxter L."/>
            <person name="Bensasson D."/>
            <person name="Beynon J.L."/>
            <person name="Chapman J."/>
            <person name="Damasceno C.M."/>
            <person name="Dorrance A.E."/>
            <person name="Dou D."/>
            <person name="Dickerman A.W."/>
            <person name="Dubchak I.L."/>
            <person name="Garbelotto M."/>
            <person name="Gijzen M."/>
            <person name="Gordon S.G."/>
            <person name="Govers F."/>
            <person name="Grunwald N.J."/>
            <person name="Huang W."/>
            <person name="Ivors K.L."/>
            <person name="Jones R.W."/>
            <person name="Kamoun S."/>
            <person name="Krampis K."/>
            <person name="Lamour K.H."/>
            <person name="Lee M.K."/>
            <person name="McDonald W.H."/>
            <person name="Medina M."/>
            <person name="Meijer H.J."/>
            <person name="Nordberg E.K."/>
            <person name="Maclean D.J."/>
            <person name="Ospina-Giraldo M.D."/>
            <person name="Morris P.F."/>
            <person name="Phuntumart V."/>
            <person name="Putnam N.H."/>
            <person name="Rash S."/>
            <person name="Rose J.K."/>
            <person name="Sakihama Y."/>
            <person name="Salamov A.A."/>
            <person name="Savidor A."/>
            <person name="Scheuring C.F."/>
            <person name="Smith B.M."/>
            <person name="Sobral B.W."/>
            <person name="Terry A."/>
            <person name="Torto-Alalibo T.A."/>
            <person name="Win J."/>
            <person name="Xu Z."/>
            <person name="Zhang H."/>
            <person name="Grigoriev I.V."/>
            <person name="Rokhsar D.S."/>
            <person name="Boore J.L."/>
        </authorList>
    </citation>
    <scope>NUCLEOTIDE SEQUENCE [LARGE SCALE GENOMIC DNA]</scope>
    <source>
        <strain evidence="1 2">P6497</strain>
    </source>
</reference>
<evidence type="ECO:0000313" key="1">
    <source>
        <dbReference type="EMBL" id="EGZ17084.1"/>
    </source>
</evidence>
<sequence length="485" mass="55413">MSNPFVQRVRKLRVYPSLNARSSAREAKALQDMLKKNRSVEYLELGADEEAFVDIIRKHHNARKCISSRTMEKNLKTSTKKLNKLYPRLFLPNVLLEYKRVSERAMEIYYAVPGQKVPVFSVSMRQPDSKNGTWVTHSEVQDLEDISDFERLDDMRAWSQTVGLAVNEVVASVNPEKTLKADAAVHVLVLLPPGQEKERSAMATEPTMSVYYAVPGQKLPVFSVALRQHGTGRWLAAREAEGLEDIRTSIDSTTCELGYKMSDYQLESLDTLEEEAAGERRVLKKARLSQMSGALHASEVSVPLDTIRAFQEFVKTSLALGVMDSIETGSELADVTCFFFHARSLDVEHFSESQMSNFFADIGHRYAFTRSLQSGIAAYSSGAPGVFESLVCFTIDREKWLLEWYEWERWFKLEALREYLEHYNPTYLHVQSKLHALDDMQWDALKYVLKNDGELTNRHVEHFCGRFNRGIHENVRGSSTSTCYF</sequence>
<dbReference type="InParanoid" id="G4ZG17"/>
<accession>G4ZG17</accession>
<organism evidence="1 2">
    <name type="scientific">Phytophthora sojae (strain P6497)</name>
    <name type="common">Soybean stem and root rot agent</name>
    <name type="synonym">Phytophthora megasperma f. sp. glycines</name>
    <dbReference type="NCBI Taxonomy" id="1094619"/>
    <lineage>
        <taxon>Eukaryota</taxon>
        <taxon>Sar</taxon>
        <taxon>Stramenopiles</taxon>
        <taxon>Oomycota</taxon>
        <taxon>Peronosporomycetes</taxon>
        <taxon>Peronosporales</taxon>
        <taxon>Peronosporaceae</taxon>
        <taxon>Phytophthora</taxon>
    </lineage>
</organism>
<dbReference type="RefSeq" id="XP_009526142.1">
    <property type="nucleotide sequence ID" value="XM_009527847.1"/>
</dbReference>
<dbReference type="KEGG" id="psoj:PHYSODRAFT_331101"/>
<proteinExistence type="predicted"/>
<dbReference type="AlphaFoldDB" id="G4ZG17"/>
<dbReference type="EMBL" id="JH159154">
    <property type="protein sequence ID" value="EGZ17084.1"/>
    <property type="molecule type" value="Genomic_DNA"/>
</dbReference>